<gene>
    <name evidence="1" type="ORF">P154DRAFT_346683</name>
</gene>
<dbReference type="AlphaFoldDB" id="A0A6A5W0Q2"/>
<proteinExistence type="predicted"/>
<reference evidence="1" key="1">
    <citation type="journal article" date="2020" name="Stud. Mycol.">
        <title>101 Dothideomycetes genomes: a test case for predicting lifestyles and emergence of pathogens.</title>
        <authorList>
            <person name="Haridas S."/>
            <person name="Albert R."/>
            <person name="Binder M."/>
            <person name="Bloem J."/>
            <person name="Labutti K."/>
            <person name="Salamov A."/>
            <person name="Andreopoulos B."/>
            <person name="Baker S."/>
            <person name="Barry K."/>
            <person name="Bills G."/>
            <person name="Bluhm B."/>
            <person name="Cannon C."/>
            <person name="Castanera R."/>
            <person name="Culley D."/>
            <person name="Daum C."/>
            <person name="Ezra D."/>
            <person name="Gonzalez J."/>
            <person name="Henrissat B."/>
            <person name="Kuo A."/>
            <person name="Liang C."/>
            <person name="Lipzen A."/>
            <person name="Lutzoni F."/>
            <person name="Magnuson J."/>
            <person name="Mondo S."/>
            <person name="Nolan M."/>
            <person name="Ohm R."/>
            <person name="Pangilinan J."/>
            <person name="Park H.-J."/>
            <person name="Ramirez L."/>
            <person name="Alfaro M."/>
            <person name="Sun H."/>
            <person name="Tritt A."/>
            <person name="Yoshinaga Y."/>
            <person name="Zwiers L.-H."/>
            <person name="Turgeon B."/>
            <person name="Goodwin S."/>
            <person name="Spatafora J."/>
            <person name="Crous P."/>
            <person name="Grigoriev I."/>
        </authorList>
    </citation>
    <scope>NUCLEOTIDE SEQUENCE</scope>
    <source>
        <strain evidence="1">CBS 123094</strain>
    </source>
</reference>
<dbReference type="EMBL" id="ML977640">
    <property type="protein sequence ID" value="KAF1995353.1"/>
    <property type="molecule type" value="Genomic_DNA"/>
</dbReference>
<accession>A0A6A5W0Q2</accession>
<dbReference type="Proteomes" id="UP000799779">
    <property type="component" value="Unassembled WGS sequence"/>
</dbReference>
<evidence type="ECO:0000313" key="1">
    <source>
        <dbReference type="EMBL" id="KAF1995353.1"/>
    </source>
</evidence>
<keyword evidence="2" id="KW-1185">Reference proteome</keyword>
<protein>
    <submittedName>
        <fullName evidence="1">Uncharacterized protein</fullName>
    </submittedName>
</protein>
<evidence type="ECO:0000313" key="2">
    <source>
        <dbReference type="Proteomes" id="UP000799779"/>
    </source>
</evidence>
<name>A0A6A5W0Q2_9PLEO</name>
<organism evidence="1 2">
    <name type="scientific">Amniculicola lignicola CBS 123094</name>
    <dbReference type="NCBI Taxonomy" id="1392246"/>
    <lineage>
        <taxon>Eukaryota</taxon>
        <taxon>Fungi</taxon>
        <taxon>Dikarya</taxon>
        <taxon>Ascomycota</taxon>
        <taxon>Pezizomycotina</taxon>
        <taxon>Dothideomycetes</taxon>
        <taxon>Pleosporomycetidae</taxon>
        <taxon>Pleosporales</taxon>
        <taxon>Amniculicolaceae</taxon>
        <taxon>Amniculicola</taxon>
    </lineage>
</organism>
<sequence>MWWQQSQEGARLVVGDRERESPLGLRFGSSPAEPVSSIHSYWTLSPQVCFVPPMHQACSSHSGLNLIYPSLPSHQSRGSHSPPSGLQSISDMSAVSFKPSSHQTAVLRTDAQCSSRGPIPCYTSGSGEIHGNEAWTCQTGVVGALTIQLRAAEPEAHAKSIQRGILRIVRLVCRA</sequence>